<evidence type="ECO:0000256" key="1">
    <source>
        <dbReference type="ARBA" id="ARBA00006336"/>
    </source>
</evidence>
<dbReference type="InterPro" id="IPR003137">
    <property type="entry name" value="PA_domain"/>
</dbReference>
<evidence type="ECO:0000256" key="4">
    <source>
        <dbReference type="SAM" id="MobiDB-lite"/>
    </source>
</evidence>
<comment type="similarity">
    <text evidence="1">Belongs to the isochorismatase family.</text>
</comment>
<dbReference type="InterPro" id="IPR036380">
    <property type="entry name" value="Isochorismatase-like_sf"/>
</dbReference>
<protein>
    <recommendedName>
        <fullName evidence="9">Isochorismatase-like domain-containing protein</fullName>
    </recommendedName>
</protein>
<evidence type="ECO:0008006" key="9">
    <source>
        <dbReference type="Google" id="ProtNLM"/>
    </source>
</evidence>
<name>A0AAD5Q6S7_PYTIN</name>
<organism evidence="7 8">
    <name type="scientific">Pythium insidiosum</name>
    <name type="common">Pythiosis disease agent</name>
    <dbReference type="NCBI Taxonomy" id="114742"/>
    <lineage>
        <taxon>Eukaryota</taxon>
        <taxon>Sar</taxon>
        <taxon>Stramenopiles</taxon>
        <taxon>Oomycota</taxon>
        <taxon>Peronosporomycetes</taxon>
        <taxon>Pythiales</taxon>
        <taxon>Pythiaceae</taxon>
        <taxon>Pythium</taxon>
    </lineage>
</organism>
<keyword evidence="3" id="KW-0175">Coiled coil</keyword>
<dbReference type="CDD" id="cd00431">
    <property type="entry name" value="cysteine_hydrolases"/>
    <property type="match status" value="1"/>
</dbReference>
<evidence type="ECO:0000256" key="2">
    <source>
        <dbReference type="ARBA" id="ARBA00022801"/>
    </source>
</evidence>
<dbReference type="Gene3D" id="3.50.30.30">
    <property type="match status" value="1"/>
</dbReference>
<feature type="region of interest" description="Disordered" evidence="4">
    <location>
        <begin position="206"/>
        <end position="243"/>
    </location>
</feature>
<dbReference type="Pfam" id="PF00857">
    <property type="entry name" value="Isochorismatase"/>
    <property type="match status" value="1"/>
</dbReference>
<comment type="caution">
    <text evidence="7">The sequence shown here is derived from an EMBL/GenBank/DDBJ whole genome shotgun (WGS) entry which is preliminary data.</text>
</comment>
<evidence type="ECO:0000313" key="7">
    <source>
        <dbReference type="EMBL" id="KAJ0397090.1"/>
    </source>
</evidence>
<proteinExistence type="inferred from homology"/>
<reference evidence="7" key="1">
    <citation type="submission" date="2021-12" db="EMBL/GenBank/DDBJ databases">
        <title>Prjna785345.</title>
        <authorList>
            <person name="Rujirawat T."/>
            <person name="Krajaejun T."/>
        </authorList>
    </citation>
    <scope>NUCLEOTIDE SEQUENCE</scope>
    <source>
        <strain evidence="7">Pi057C3</strain>
    </source>
</reference>
<keyword evidence="8" id="KW-1185">Reference proteome</keyword>
<dbReference type="AlphaFoldDB" id="A0AAD5Q6S7"/>
<evidence type="ECO:0000256" key="3">
    <source>
        <dbReference type="SAM" id="Coils"/>
    </source>
</evidence>
<dbReference type="InterPro" id="IPR000868">
    <property type="entry name" value="Isochorismatase-like_dom"/>
</dbReference>
<feature type="domain" description="PA" evidence="6">
    <location>
        <begin position="49"/>
        <end position="127"/>
    </location>
</feature>
<dbReference type="InterPro" id="IPR046450">
    <property type="entry name" value="PA_dom_sf"/>
</dbReference>
<feature type="compositionally biased region" description="Low complexity" evidence="4">
    <location>
        <begin position="206"/>
        <end position="224"/>
    </location>
</feature>
<keyword evidence="2" id="KW-0378">Hydrolase</keyword>
<dbReference type="InterPro" id="IPR050272">
    <property type="entry name" value="Isochorismatase-like_hydrls"/>
</dbReference>
<dbReference type="GO" id="GO:0016787">
    <property type="term" value="F:hydrolase activity"/>
    <property type="evidence" value="ECO:0007669"/>
    <property type="project" value="UniProtKB-KW"/>
</dbReference>
<dbReference type="Pfam" id="PF02225">
    <property type="entry name" value="PA"/>
    <property type="match status" value="1"/>
</dbReference>
<feature type="domain" description="Isochorismatase-like" evidence="5">
    <location>
        <begin position="291"/>
        <end position="479"/>
    </location>
</feature>
<dbReference type="PANTHER" id="PTHR43540:SF1">
    <property type="entry name" value="ISOCHORISMATASE HYDROLASE"/>
    <property type="match status" value="1"/>
</dbReference>
<dbReference type="SUPFAM" id="SSF52499">
    <property type="entry name" value="Isochorismatase-like hydrolases"/>
    <property type="match status" value="1"/>
</dbReference>
<evidence type="ECO:0000259" key="5">
    <source>
        <dbReference type="Pfam" id="PF00857"/>
    </source>
</evidence>
<dbReference type="Proteomes" id="UP001209570">
    <property type="component" value="Unassembled WGS sequence"/>
</dbReference>
<dbReference type="Gene3D" id="3.40.50.850">
    <property type="entry name" value="Isochorismatase-like"/>
    <property type="match status" value="1"/>
</dbReference>
<dbReference type="SUPFAM" id="SSF52025">
    <property type="entry name" value="PA domain"/>
    <property type="match status" value="1"/>
</dbReference>
<feature type="coiled-coil region" evidence="3">
    <location>
        <begin position="159"/>
        <end position="193"/>
    </location>
</feature>
<dbReference type="CDD" id="cd04818">
    <property type="entry name" value="PA_subtilisin_1"/>
    <property type="match status" value="1"/>
</dbReference>
<gene>
    <name evidence="7" type="ORF">P43SY_007978</name>
</gene>
<evidence type="ECO:0000313" key="8">
    <source>
        <dbReference type="Proteomes" id="UP001209570"/>
    </source>
</evidence>
<dbReference type="PANTHER" id="PTHR43540">
    <property type="entry name" value="PEROXYUREIDOACRYLATE/UREIDOACRYLATE AMIDOHYDROLASE-RELATED"/>
    <property type="match status" value="1"/>
</dbReference>
<accession>A0AAD5Q6S7</accession>
<dbReference type="EMBL" id="JAKCXM010000267">
    <property type="protein sequence ID" value="KAJ0397090.1"/>
    <property type="molecule type" value="Genomic_DNA"/>
</dbReference>
<sequence>MFWPFIEIDGRLRYCPLAEFGAANVREGLDIYGKAVVAQPLTAHLPLHNAAQAAGKIVLVERGHCDFVTKVLHAQEAGAIAVIVANSNRENPQEAFVMDAGRQRADSDGAHTRIRIPAVMVSYSEASILFEHLRGSFLDRRECGLTVKFLGAQTAAFVLEQIEVSAKRIEQQEKETEARLAREAQEREATEALRRRLVRSHDSVSVSSGASSVSPSPSVAFSRSTTSASLEDSPTDLPGALEGSRAPAHQFFSTDDSMETVSVDSEVSDNQRHHLLLPELKMNHWCPLTTGLLIVDTQNYFALPQNDKCLEPQCVLSKEFYHQVTTVMLPRIQDVLLACRTCDQGIEVVYSIVESATADGRERSRAHKQAGIHVPKGGFGAQILPRISPRENDVVIPRTSINLFESTGVDYVLRNLGVSHLVLMGISLLQTIPTCAQTALERGYQVTLIRDAIAAESPRRVDDMVRHCERLGCQITTAAAFASDIQSFVDEYGEISSTIKM</sequence>
<evidence type="ECO:0000259" key="6">
    <source>
        <dbReference type="Pfam" id="PF02225"/>
    </source>
</evidence>